<dbReference type="PRINTS" id="PR00681">
    <property type="entry name" value="RIBOSOMALS1"/>
</dbReference>
<dbReference type="Gene3D" id="2.40.50.140">
    <property type="entry name" value="Nucleic acid-binding proteins"/>
    <property type="match status" value="6"/>
</dbReference>
<dbReference type="GO" id="GO:1990904">
    <property type="term" value="C:ribonucleoprotein complex"/>
    <property type="evidence" value="ECO:0007669"/>
    <property type="project" value="UniProtKB-KW"/>
</dbReference>
<dbReference type="CDD" id="cd05688">
    <property type="entry name" value="S1_RPS1_repeat_ec3"/>
    <property type="match status" value="1"/>
</dbReference>
<keyword evidence="5" id="KW-0687">Ribonucleoprotein</keyword>
<evidence type="ECO:0000256" key="3">
    <source>
        <dbReference type="ARBA" id="ARBA00022884"/>
    </source>
</evidence>
<evidence type="ECO:0000256" key="2">
    <source>
        <dbReference type="ARBA" id="ARBA00022737"/>
    </source>
</evidence>
<dbReference type="InterPro" id="IPR050437">
    <property type="entry name" value="Ribos_protein_bS1-like"/>
</dbReference>
<feature type="domain" description="S1 motif" evidence="9">
    <location>
        <begin position="483"/>
        <end position="554"/>
    </location>
</feature>
<keyword evidence="4 10" id="KW-0689">Ribosomal protein</keyword>
<feature type="compositionally biased region" description="Acidic residues" evidence="8">
    <location>
        <begin position="55"/>
        <end position="83"/>
    </location>
</feature>
<sequence>MNQEVATETEASEVAEAASATNADAEGHEEATNSEVEATAGDTDVEEATTLTDESTPEEMAEVADSDAEEADAADETLPEEVVEVVVADADTEGAATSTDETTSEEVAAAAAPEEPAESMSPESLEEAYDNSIKAFTDGEIVKGIVVDVTRDEVMIDIGFKSEGYIPSSEFDAGQGDLPAVQAGDEIDVYIVRREDSEGQIVLSKKIADQTLIWDEIAAAFETGTPVKGRITERIKGGLRVSVGSLRGFLPASQVELRPIQNLEQYVGQTLDMKVISLSKRRHNIVLSRRAWLEAEFVQRRSEVLSTLEVGQHVAGVVKNITAFGAFVDLGGVDGLLHKTDMAWKRIHHPSDVVAVGEEIEVQVIGINQENEKISLGLKQKTPDPWAEIEEKYPIGSTVHGAVVNIVNYGAFLQLEEGVEGLIHVSEMAWTRRNVAPSRIVNKGDDIEAVVLEISREDKRISLGLKQLKQNPWELLEERSPVGSKIIGRIRNLTSFGAFVEIEPGIDGFIIHTSDLSWTKRGTAANEELKEGSEIEVVVLQIDAAERRVSLGLKQTQPDPWAEVPEKYKVGSVVRGKVVNLTSFGAFTKLEEGIEGLIHISELADRRIEKPEEVVSVGDELDLKVINLSPKDRRIGLSLKALLVEQERAVVTEEEQPTRTRSERPPRSRREREPRRQMPAHEEAVTTLGALLKEEMGKSNAESSEEVASVENSEDVANAESSEEVASVENSEDVANVESSEEVASAENSEDIANVENPENAENSEN</sequence>
<dbReference type="PROSITE" id="PS50126">
    <property type="entry name" value="S1"/>
    <property type="match status" value="6"/>
</dbReference>
<name>A0AA35RNZ5_GEOBA</name>
<dbReference type="NCBIfam" id="NF004952">
    <property type="entry name" value="PRK06299.1-2"/>
    <property type="match status" value="1"/>
</dbReference>
<feature type="domain" description="S1 motif" evidence="9">
    <location>
        <begin position="571"/>
        <end position="640"/>
    </location>
</feature>
<dbReference type="FunFam" id="2.40.50.140:FF:000011">
    <property type="entry name" value="30S ribosomal protein S1"/>
    <property type="match status" value="1"/>
</dbReference>
<evidence type="ECO:0000259" key="9">
    <source>
        <dbReference type="PROSITE" id="PS50126"/>
    </source>
</evidence>
<dbReference type="GO" id="GO:0006412">
    <property type="term" value="P:translation"/>
    <property type="evidence" value="ECO:0007669"/>
    <property type="project" value="InterPro"/>
</dbReference>
<feature type="domain" description="S1 motif" evidence="9">
    <location>
        <begin position="396"/>
        <end position="466"/>
    </location>
</feature>
<evidence type="ECO:0000313" key="11">
    <source>
        <dbReference type="Proteomes" id="UP001174909"/>
    </source>
</evidence>
<comment type="caution">
    <text evidence="10">The sequence shown here is derived from an EMBL/GenBank/DDBJ whole genome shotgun (WGS) entry which is preliminary data.</text>
</comment>
<evidence type="ECO:0000256" key="1">
    <source>
        <dbReference type="ARBA" id="ARBA00006767"/>
    </source>
</evidence>
<evidence type="ECO:0000256" key="4">
    <source>
        <dbReference type="ARBA" id="ARBA00022980"/>
    </source>
</evidence>
<evidence type="ECO:0000256" key="8">
    <source>
        <dbReference type="SAM" id="MobiDB-lite"/>
    </source>
</evidence>
<feature type="region of interest" description="Disordered" evidence="8">
    <location>
        <begin position="1"/>
        <end position="126"/>
    </location>
</feature>
<dbReference type="InterPro" id="IPR003029">
    <property type="entry name" value="S1_domain"/>
</dbReference>
<feature type="domain" description="S1 motif" evidence="9">
    <location>
        <begin position="311"/>
        <end position="379"/>
    </location>
</feature>
<protein>
    <recommendedName>
        <fullName evidence="6">Small ribosomal subunit protein bS1</fullName>
    </recommendedName>
    <alternativeName>
        <fullName evidence="7">30S ribosomal protein S1</fullName>
    </alternativeName>
</protein>
<organism evidence="10 11">
    <name type="scientific">Geodia barretti</name>
    <name type="common">Barrett's horny sponge</name>
    <dbReference type="NCBI Taxonomy" id="519541"/>
    <lineage>
        <taxon>Eukaryota</taxon>
        <taxon>Metazoa</taxon>
        <taxon>Porifera</taxon>
        <taxon>Demospongiae</taxon>
        <taxon>Heteroscleromorpha</taxon>
        <taxon>Tetractinellida</taxon>
        <taxon>Astrophorina</taxon>
        <taxon>Geodiidae</taxon>
        <taxon>Geodia</taxon>
    </lineage>
</organism>
<feature type="region of interest" description="Disordered" evidence="8">
    <location>
        <begin position="696"/>
        <end position="766"/>
    </location>
</feature>
<dbReference type="SMART" id="SM00316">
    <property type="entry name" value="S1"/>
    <property type="match status" value="6"/>
</dbReference>
<accession>A0AA35RNZ5</accession>
<dbReference type="CDD" id="cd05687">
    <property type="entry name" value="S1_RPS1_repeat_ec1_hs1"/>
    <property type="match status" value="1"/>
</dbReference>
<dbReference type="AlphaFoldDB" id="A0AA35RNZ5"/>
<dbReference type="GO" id="GO:0003735">
    <property type="term" value="F:structural constituent of ribosome"/>
    <property type="evidence" value="ECO:0007669"/>
    <property type="project" value="InterPro"/>
</dbReference>
<evidence type="ECO:0000256" key="7">
    <source>
        <dbReference type="ARBA" id="ARBA00035517"/>
    </source>
</evidence>
<reference evidence="10" key="1">
    <citation type="submission" date="2023-03" db="EMBL/GenBank/DDBJ databases">
        <authorList>
            <person name="Steffen K."/>
            <person name="Cardenas P."/>
        </authorList>
    </citation>
    <scope>NUCLEOTIDE SEQUENCE</scope>
</reference>
<comment type="similarity">
    <text evidence="1">Belongs to the bacterial ribosomal protein bS1 family.</text>
</comment>
<feature type="compositionally biased region" description="Low complexity" evidence="8">
    <location>
        <begin position="1"/>
        <end position="24"/>
    </location>
</feature>
<dbReference type="CDD" id="cd04465">
    <property type="entry name" value="S1_RPS1_repeat_ec2_hs2"/>
    <property type="match status" value="1"/>
</dbReference>
<dbReference type="PANTHER" id="PTHR10724">
    <property type="entry name" value="30S RIBOSOMAL PROTEIN S1"/>
    <property type="match status" value="1"/>
</dbReference>
<keyword evidence="3" id="KW-0694">RNA-binding</keyword>
<gene>
    <name evidence="10" type="ORF">GBAR_LOCUS9097</name>
</gene>
<evidence type="ECO:0000313" key="10">
    <source>
        <dbReference type="EMBL" id="CAI8014587.1"/>
    </source>
</evidence>
<dbReference type="FunFam" id="2.40.50.140:FF:000103">
    <property type="entry name" value="protein RRP5 homolog"/>
    <property type="match status" value="1"/>
</dbReference>
<feature type="region of interest" description="Disordered" evidence="8">
    <location>
        <begin position="649"/>
        <end position="683"/>
    </location>
</feature>
<feature type="compositionally biased region" description="Low complexity" evidence="8">
    <location>
        <begin position="699"/>
        <end position="747"/>
    </location>
</feature>
<dbReference type="Proteomes" id="UP001174909">
    <property type="component" value="Unassembled WGS sequence"/>
</dbReference>
<dbReference type="GO" id="GO:0003729">
    <property type="term" value="F:mRNA binding"/>
    <property type="evidence" value="ECO:0007669"/>
    <property type="project" value="TreeGrafter"/>
</dbReference>
<dbReference type="InterPro" id="IPR035104">
    <property type="entry name" value="Ribosomal_protein_S1-like"/>
</dbReference>
<evidence type="ECO:0000256" key="6">
    <source>
        <dbReference type="ARBA" id="ARBA00035293"/>
    </source>
</evidence>
<keyword evidence="11" id="KW-1185">Reference proteome</keyword>
<dbReference type="InterPro" id="IPR012340">
    <property type="entry name" value="NA-bd_OB-fold"/>
</dbReference>
<proteinExistence type="inferred from homology"/>
<keyword evidence="2" id="KW-0677">Repeat</keyword>
<dbReference type="Pfam" id="PF00575">
    <property type="entry name" value="S1"/>
    <property type="match status" value="6"/>
</dbReference>
<dbReference type="EMBL" id="CASHTH010001376">
    <property type="protein sequence ID" value="CAI8014587.1"/>
    <property type="molecule type" value="Genomic_DNA"/>
</dbReference>
<feature type="domain" description="S1 motif" evidence="9">
    <location>
        <begin position="224"/>
        <end position="290"/>
    </location>
</feature>
<feature type="compositionally biased region" description="Low complexity" evidence="8">
    <location>
        <begin position="84"/>
        <end position="123"/>
    </location>
</feature>
<dbReference type="InterPro" id="IPR000110">
    <property type="entry name" value="Ribosomal_bS1"/>
</dbReference>
<dbReference type="GO" id="GO:0005840">
    <property type="term" value="C:ribosome"/>
    <property type="evidence" value="ECO:0007669"/>
    <property type="project" value="UniProtKB-KW"/>
</dbReference>
<feature type="domain" description="S1 motif" evidence="9">
    <location>
        <begin position="139"/>
        <end position="206"/>
    </location>
</feature>
<dbReference type="SUPFAM" id="SSF50249">
    <property type="entry name" value="Nucleic acid-binding proteins"/>
    <property type="match status" value="6"/>
</dbReference>
<dbReference type="NCBIfam" id="TIGR00717">
    <property type="entry name" value="rpsA"/>
    <property type="match status" value="1"/>
</dbReference>
<dbReference type="PANTHER" id="PTHR10724:SF7">
    <property type="entry name" value="SMALL RIBOSOMAL SUBUNIT PROTEIN BS1C"/>
    <property type="match status" value="1"/>
</dbReference>
<evidence type="ECO:0000256" key="5">
    <source>
        <dbReference type="ARBA" id="ARBA00023274"/>
    </source>
</evidence>